<keyword evidence="3" id="KW-1185">Reference proteome</keyword>
<proteinExistence type="predicted"/>
<comment type="caution">
    <text evidence="2">The sequence shown here is derived from an EMBL/GenBank/DDBJ whole genome shotgun (WGS) entry which is preliminary data.</text>
</comment>
<dbReference type="InterPro" id="IPR008969">
    <property type="entry name" value="CarboxyPept-like_regulatory"/>
</dbReference>
<dbReference type="InterPro" id="IPR013783">
    <property type="entry name" value="Ig-like_fold"/>
</dbReference>
<evidence type="ECO:0000313" key="2">
    <source>
        <dbReference type="EMBL" id="MBC3886645.1"/>
    </source>
</evidence>
<gene>
    <name evidence="2" type="ORF">H8K27_16070</name>
</gene>
<dbReference type="Pfam" id="PF13620">
    <property type="entry name" value="CarboxypepD_reg"/>
    <property type="match status" value="1"/>
</dbReference>
<dbReference type="Gene3D" id="2.60.40.10">
    <property type="entry name" value="Immunoglobulins"/>
    <property type="match status" value="1"/>
</dbReference>
<evidence type="ECO:0000313" key="3">
    <source>
        <dbReference type="Proteomes" id="UP000613113"/>
    </source>
</evidence>
<organism evidence="2 3">
    <name type="scientific">Undibacterium griseum</name>
    <dbReference type="NCBI Taxonomy" id="2762295"/>
    <lineage>
        <taxon>Bacteria</taxon>
        <taxon>Pseudomonadati</taxon>
        <taxon>Pseudomonadota</taxon>
        <taxon>Betaproteobacteria</taxon>
        <taxon>Burkholderiales</taxon>
        <taxon>Oxalobacteraceae</taxon>
        <taxon>Undibacterium</taxon>
    </lineage>
</organism>
<feature type="signal peptide" evidence="1">
    <location>
        <begin position="1"/>
        <end position="24"/>
    </location>
</feature>
<reference evidence="2 3" key="1">
    <citation type="submission" date="2020-08" db="EMBL/GenBank/DDBJ databases">
        <title>Novel species isolated from subtropical streams in China.</title>
        <authorList>
            <person name="Lu H."/>
        </authorList>
    </citation>
    <scope>NUCLEOTIDE SEQUENCE [LARGE SCALE GENOMIC DNA]</scope>
    <source>
        <strain evidence="2 3">FT31W</strain>
    </source>
</reference>
<sequence>MWQRQVSALIFVSISGFGCSTVFADSNNDSTVKSGVAGNVKVSPSCPGPQRTGQECVAPYSDALVQLLNAAGVVVSSATTDNEGHFVIRAPAGDYQVRVNVEGLYPRCESTSVRILNQTFVQTVIRCDSGMR</sequence>
<dbReference type="EMBL" id="JACOGC010000010">
    <property type="protein sequence ID" value="MBC3886645.1"/>
    <property type="molecule type" value="Genomic_DNA"/>
</dbReference>
<accession>A0ABR6YS78</accession>
<dbReference type="RefSeq" id="WP_186864197.1">
    <property type="nucleotide sequence ID" value="NZ_JACOGC010000010.1"/>
</dbReference>
<name>A0ABR6YS78_9BURK</name>
<dbReference type="SUPFAM" id="SSF49464">
    <property type="entry name" value="Carboxypeptidase regulatory domain-like"/>
    <property type="match status" value="1"/>
</dbReference>
<evidence type="ECO:0000256" key="1">
    <source>
        <dbReference type="SAM" id="SignalP"/>
    </source>
</evidence>
<dbReference type="PROSITE" id="PS51257">
    <property type="entry name" value="PROKAR_LIPOPROTEIN"/>
    <property type="match status" value="1"/>
</dbReference>
<keyword evidence="1" id="KW-0732">Signal</keyword>
<feature type="chain" id="PRO_5045399992" evidence="1">
    <location>
        <begin position="25"/>
        <end position="132"/>
    </location>
</feature>
<dbReference type="Proteomes" id="UP000613113">
    <property type="component" value="Unassembled WGS sequence"/>
</dbReference>
<protein>
    <submittedName>
        <fullName evidence="2">Carboxypeptidase regulatory-like domain-containing protein</fullName>
    </submittedName>
</protein>